<feature type="compositionally biased region" description="Basic and acidic residues" evidence="5">
    <location>
        <begin position="508"/>
        <end position="532"/>
    </location>
</feature>
<dbReference type="GO" id="GO:0005730">
    <property type="term" value="C:nucleolus"/>
    <property type="evidence" value="ECO:0007669"/>
    <property type="project" value="TreeGrafter"/>
</dbReference>
<evidence type="ECO:0000256" key="3">
    <source>
        <dbReference type="ARBA" id="ARBA00023161"/>
    </source>
</evidence>
<evidence type="ECO:0000313" key="8">
    <source>
        <dbReference type="Proteomes" id="UP000000311"/>
    </source>
</evidence>
<dbReference type="GO" id="GO:0005737">
    <property type="term" value="C:cytoplasm"/>
    <property type="evidence" value="ECO:0007669"/>
    <property type="project" value="TreeGrafter"/>
</dbReference>
<feature type="compositionally biased region" description="Low complexity" evidence="5">
    <location>
        <begin position="1"/>
        <end position="10"/>
    </location>
</feature>
<dbReference type="AlphaFoldDB" id="E2B289"/>
<dbReference type="GO" id="GO:0045727">
    <property type="term" value="P:positive regulation of translation"/>
    <property type="evidence" value="ECO:0007669"/>
    <property type="project" value="TreeGrafter"/>
</dbReference>
<feature type="compositionally biased region" description="Low complexity" evidence="5">
    <location>
        <begin position="560"/>
        <end position="583"/>
    </location>
</feature>
<dbReference type="GO" id="GO:0003729">
    <property type="term" value="F:mRNA binding"/>
    <property type="evidence" value="ECO:0007669"/>
    <property type="project" value="TreeGrafter"/>
</dbReference>
<feature type="region of interest" description="Disordered" evidence="5">
    <location>
        <begin position="209"/>
        <end position="280"/>
    </location>
</feature>
<dbReference type="EMBL" id="GL445067">
    <property type="protein sequence ID" value="EFN60215.1"/>
    <property type="molecule type" value="Genomic_DNA"/>
</dbReference>
<feature type="compositionally biased region" description="Basic and acidic residues" evidence="5">
    <location>
        <begin position="341"/>
        <end position="378"/>
    </location>
</feature>
<keyword evidence="4" id="KW-0539">Nucleus</keyword>
<dbReference type="InterPro" id="IPR039722">
    <property type="entry name" value="Upf3"/>
</dbReference>
<dbReference type="Proteomes" id="UP000000311">
    <property type="component" value="Unassembled WGS sequence"/>
</dbReference>
<feature type="region of interest" description="Disordered" evidence="5">
    <location>
        <begin position="301"/>
        <end position="327"/>
    </location>
</feature>
<dbReference type="PANTHER" id="PTHR13112:SF0">
    <property type="entry name" value="FI21285P1"/>
    <property type="match status" value="1"/>
</dbReference>
<organism evidence="8">
    <name type="scientific">Camponotus floridanus</name>
    <name type="common">Florida carpenter ant</name>
    <dbReference type="NCBI Taxonomy" id="104421"/>
    <lineage>
        <taxon>Eukaryota</taxon>
        <taxon>Metazoa</taxon>
        <taxon>Ecdysozoa</taxon>
        <taxon>Arthropoda</taxon>
        <taxon>Hexapoda</taxon>
        <taxon>Insecta</taxon>
        <taxon>Pterygota</taxon>
        <taxon>Neoptera</taxon>
        <taxon>Endopterygota</taxon>
        <taxon>Hymenoptera</taxon>
        <taxon>Apocrita</taxon>
        <taxon>Aculeata</taxon>
        <taxon>Formicoidea</taxon>
        <taxon>Formicidae</taxon>
        <taxon>Formicinae</taxon>
        <taxon>Camponotus</taxon>
    </lineage>
</organism>
<dbReference type="InterPro" id="IPR035979">
    <property type="entry name" value="RBD_domain_sf"/>
</dbReference>
<accession>E2B289</accession>
<evidence type="ECO:0000256" key="4">
    <source>
        <dbReference type="ARBA" id="ARBA00023242"/>
    </source>
</evidence>
<comment type="subcellular location">
    <subcellularLocation>
        <location evidence="1">Nucleus</location>
    </subcellularLocation>
</comment>
<sequence length="601" mass="70438">MTEETQQQTEGAAQNDSCSAQQNETQINSADIGKVKDNKKEKCRPMTKVVIRRLPPTMTQDQFLEQVSPLPEHDHLYFVKADMSLGQFAFSRAYINFIDQQDIFMFREKFDNYVFIDSKGVEYPAVVEFAPFQRLPKKRVGKKKDLKCGTIESDLYFINFLEGLKNQEVDSSVTQSKTEYSYQPPDNTAKKITTTPLLEYLKLRKQEKQRLRDEKREERRRRDIEKRRTRDDPVISKVLRNPDLDKDSSKDDKENKEERDKLSPKELKNRHKRDEKIREKLSRDREIKPIIKGYRERIDDRNKEIKHRRYDEKRPYGRRDDREGVREERRFDFKDDRRYEAKEEFRESRDRKVEERRGKSYEKMRQEKKKLAETKKQIVDINGDDVNSKKIKEDYDIVREKEDGNGKESVHKEDEFKHAGDNECTQHDTAEDRVTVDAMRNCEDETGEEGNGSSNPDANDEDESEEKESKVVKRRNSLESGGEGGAGDGSCLRRHKSLDGDGESNLQKNEEKEKDKKDPRLERRIRNKDRPAMEIYRPGMGKFSKQRLEREKSNNDERASLSQSPTPNPNTSSSVTGKSGKSGATEVRSMTFKRSVTRDAV</sequence>
<evidence type="ECO:0000256" key="2">
    <source>
        <dbReference type="ARBA" id="ARBA00005991"/>
    </source>
</evidence>
<gene>
    <name evidence="7" type="ORF">EAG_02309</name>
</gene>
<dbReference type="Gene3D" id="3.30.70.330">
    <property type="match status" value="1"/>
</dbReference>
<dbReference type="SUPFAM" id="SSF54928">
    <property type="entry name" value="RNA-binding domain, RBD"/>
    <property type="match status" value="1"/>
</dbReference>
<dbReference type="FunFam" id="3.30.70.330:FF:000717">
    <property type="entry name" value="regulator of nonsense transcripts 3B"/>
    <property type="match status" value="1"/>
</dbReference>
<keyword evidence="8" id="KW-1185">Reference proteome</keyword>
<dbReference type="InParanoid" id="E2B289"/>
<feature type="region of interest" description="Disordered" evidence="5">
    <location>
        <begin position="1"/>
        <end position="41"/>
    </location>
</feature>
<dbReference type="KEGG" id="cfo:105258484"/>
<comment type="similarity">
    <text evidence="2">Belongs to the RENT3 family.</text>
</comment>
<keyword evidence="3" id="KW-0866">Nonsense-mediated mRNA decay</keyword>
<evidence type="ECO:0000256" key="5">
    <source>
        <dbReference type="SAM" id="MobiDB-lite"/>
    </source>
</evidence>
<feature type="compositionally biased region" description="Basic and acidic residues" evidence="5">
    <location>
        <begin position="386"/>
        <end position="443"/>
    </location>
</feature>
<evidence type="ECO:0000259" key="6">
    <source>
        <dbReference type="Pfam" id="PF03467"/>
    </source>
</evidence>
<dbReference type="InterPro" id="IPR005120">
    <property type="entry name" value="UPF3_dom"/>
</dbReference>
<feature type="region of interest" description="Disordered" evidence="5">
    <location>
        <begin position="341"/>
        <end position="601"/>
    </location>
</feature>
<dbReference type="OrthoDB" id="18087at2759"/>
<reference evidence="7 8" key="1">
    <citation type="journal article" date="2010" name="Science">
        <title>Genomic comparison of the ants Camponotus floridanus and Harpegnathos saltator.</title>
        <authorList>
            <person name="Bonasio R."/>
            <person name="Zhang G."/>
            <person name="Ye C."/>
            <person name="Mutti N.S."/>
            <person name="Fang X."/>
            <person name="Qin N."/>
            <person name="Donahue G."/>
            <person name="Yang P."/>
            <person name="Li Q."/>
            <person name="Li C."/>
            <person name="Zhang P."/>
            <person name="Huang Z."/>
            <person name="Berger S.L."/>
            <person name="Reinberg D."/>
            <person name="Wang J."/>
            <person name="Liebig J."/>
        </authorList>
    </citation>
    <scope>NUCLEOTIDE SEQUENCE [LARGE SCALE GENOMIC DNA]</scope>
    <source>
        <strain evidence="8">C129</strain>
    </source>
</reference>
<evidence type="ECO:0000256" key="1">
    <source>
        <dbReference type="ARBA" id="ARBA00004123"/>
    </source>
</evidence>
<dbReference type="GO" id="GO:0000184">
    <property type="term" value="P:nuclear-transcribed mRNA catabolic process, nonsense-mediated decay"/>
    <property type="evidence" value="ECO:0007669"/>
    <property type="project" value="UniProtKB-KW"/>
</dbReference>
<protein>
    <submittedName>
        <fullName evidence="7">Regulator of nonsense transcripts 3B</fullName>
    </submittedName>
</protein>
<proteinExistence type="inferred from homology"/>
<feature type="compositionally biased region" description="Polar residues" evidence="5">
    <location>
        <begin position="11"/>
        <end position="29"/>
    </location>
</feature>
<dbReference type="InterPro" id="IPR012677">
    <property type="entry name" value="Nucleotide-bd_a/b_plait_sf"/>
</dbReference>
<evidence type="ECO:0000313" key="7">
    <source>
        <dbReference type="EMBL" id="EFN60215.1"/>
    </source>
</evidence>
<dbReference type="OMA" id="LVIYQPG"/>
<name>E2B289_CAMFO</name>
<dbReference type="Pfam" id="PF03467">
    <property type="entry name" value="Smg4_UPF3"/>
    <property type="match status" value="1"/>
</dbReference>
<dbReference type="STRING" id="104421.E2B289"/>
<feature type="compositionally biased region" description="Basic and acidic residues" evidence="5">
    <location>
        <begin position="546"/>
        <end position="559"/>
    </location>
</feature>
<feature type="domain" description="UPF3" evidence="6">
    <location>
        <begin position="46"/>
        <end position="206"/>
    </location>
</feature>
<dbReference type="PANTHER" id="PTHR13112">
    <property type="entry name" value="UPF3 REGULATOR OF NONSENSE TRANSCRIPTS-LIKE PROTEIN"/>
    <property type="match status" value="1"/>
</dbReference>